<dbReference type="GO" id="GO:0070052">
    <property type="term" value="F:collagen V binding"/>
    <property type="evidence" value="ECO:0007669"/>
    <property type="project" value="TreeGrafter"/>
</dbReference>
<dbReference type="SUPFAM" id="SSF52058">
    <property type="entry name" value="L domain-like"/>
    <property type="match status" value="1"/>
</dbReference>
<accession>A0A4W5KYG9</accession>
<reference evidence="2" key="1">
    <citation type="submission" date="2018-06" db="EMBL/GenBank/DDBJ databases">
        <title>Genome assembly of Danube salmon.</title>
        <authorList>
            <person name="Macqueen D.J."/>
            <person name="Gundappa M.K."/>
        </authorList>
    </citation>
    <scope>NUCLEOTIDE SEQUENCE [LARGE SCALE GENOMIC DNA]</scope>
</reference>
<dbReference type="GO" id="GO:0010811">
    <property type="term" value="P:positive regulation of cell-substrate adhesion"/>
    <property type="evidence" value="ECO:0007669"/>
    <property type="project" value="TreeGrafter"/>
</dbReference>
<dbReference type="GO" id="GO:0030198">
    <property type="term" value="P:extracellular matrix organization"/>
    <property type="evidence" value="ECO:0007669"/>
    <property type="project" value="TreeGrafter"/>
</dbReference>
<reference evidence="1" key="2">
    <citation type="submission" date="2025-08" db="UniProtKB">
        <authorList>
            <consortium name="Ensembl"/>
        </authorList>
    </citation>
    <scope>IDENTIFICATION</scope>
</reference>
<keyword evidence="2" id="KW-1185">Reference proteome</keyword>
<dbReference type="Proteomes" id="UP000314982">
    <property type="component" value="Unassembled WGS sequence"/>
</dbReference>
<reference evidence="1" key="3">
    <citation type="submission" date="2025-09" db="UniProtKB">
        <authorList>
            <consortium name="Ensembl"/>
        </authorList>
    </citation>
    <scope>IDENTIFICATION</scope>
</reference>
<proteinExistence type="predicted"/>
<sequence length="115" mass="13386">IIFIVSFCFQEVYLENNLIEEISDCVFNQTTNLNVISLRHNRLEESRIAPLAWINHKNLESIDLSYNRLYLVPSYLPRALVHLVLVGNQIERIPGIYHPGPLLESFHSYKCYLLG</sequence>
<dbReference type="GO" id="GO:0008201">
    <property type="term" value="F:heparin binding"/>
    <property type="evidence" value="ECO:0007669"/>
    <property type="project" value="TreeGrafter"/>
</dbReference>
<dbReference type="PANTHER" id="PTHR46544:SF1">
    <property type="entry name" value="EXTRACELLULAR MATRIX PROTEIN 2"/>
    <property type="match status" value="1"/>
</dbReference>
<evidence type="ECO:0000313" key="1">
    <source>
        <dbReference type="Ensembl" id="ENSHHUP00000021922.1"/>
    </source>
</evidence>
<dbReference type="PANTHER" id="PTHR46544">
    <property type="entry name" value="EXTRACELLULAR MATRIX PROTEIN 2-RELATED"/>
    <property type="match status" value="1"/>
</dbReference>
<dbReference type="InterPro" id="IPR001611">
    <property type="entry name" value="Leu-rich_rpt"/>
</dbReference>
<dbReference type="Pfam" id="PF13855">
    <property type="entry name" value="LRR_8"/>
    <property type="match status" value="1"/>
</dbReference>
<dbReference type="Ensembl" id="ENSHHUT00000022747.1">
    <property type="protein sequence ID" value="ENSHHUP00000021922.1"/>
    <property type="gene ID" value="ENSHHUG00000013734.1"/>
</dbReference>
<dbReference type="AlphaFoldDB" id="A0A4W5KYG9"/>
<name>A0A4W5KYG9_9TELE</name>
<dbReference type="InterPro" id="IPR043184">
    <property type="entry name" value="ECM2"/>
</dbReference>
<dbReference type="Gene3D" id="3.80.10.10">
    <property type="entry name" value="Ribonuclease Inhibitor"/>
    <property type="match status" value="1"/>
</dbReference>
<dbReference type="GO" id="GO:0031012">
    <property type="term" value="C:extracellular matrix"/>
    <property type="evidence" value="ECO:0007669"/>
    <property type="project" value="TreeGrafter"/>
</dbReference>
<organism evidence="1 2">
    <name type="scientific">Hucho hucho</name>
    <name type="common">huchen</name>
    <dbReference type="NCBI Taxonomy" id="62062"/>
    <lineage>
        <taxon>Eukaryota</taxon>
        <taxon>Metazoa</taxon>
        <taxon>Chordata</taxon>
        <taxon>Craniata</taxon>
        <taxon>Vertebrata</taxon>
        <taxon>Euteleostomi</taxon>
        <taxon>Actinopterygii</taxon>
        <taxon>Neopterygii</taxon>
        <taxon>Teleostei</taxon>
        <taxon>Protacanthopterygii</taxon>
        <taxon>Salmoniformes</taxon>
        <taxon>Salmonidae</taxon>
        <taxon>Salmoninae</taxon>
        <taxon>Hucho</taxon>
    </lineage>
</organism>
<dbReference type="GeneTree" id="ENSGT00940000159941"/>
<dbReference type="InterPro" id="IPR032675">
    <property type="entry name" value="LRR_dom_sf"/>
</dbReference>
<protein>
    <submittedName>
        <fullName evidence="1">Uncharacterized protein</fullName>
    </submittedName>
</protein>
<evidence type="ECO:0000313" key="2">
    <source>
        <dbReference type="Proteomes" id="UP000314982"/>
    </source>
</evidence>